<feature type="transmembrane region" description="Helical" evidence="1">
    <location>
        <begin position="41"/>
        <end position="61"/>
    </location>
</feature>
<dbReference type="RefSeq" id="WP_109192010.1">
    <property type="nucleotide sequence ID" value="NZ_CP029255.1"/>
</dbReference>
<keyword evidence="1" id="KW-0812">Transmembrane</keyword>
<evidence type="ECO:0000313" key="3">
    <source>
        <dbReference type="Proteomes" id="UP000245250"/>
    </source>
</evidence>
<dbReference type="AlphaFoldDB" id="A0A2S1YKA4"/>
<dbReference type="EMBL" id="CP029255">
    <property type="protein sequence ID" value="AWK04511.1"/>
    <property type="molecule type" value="Genomic_DNA"/>
</dbReference>
<protein>
    <submittedName>
        <fullName evidence="2">Uncharacterized protein</fullName>
    </submittedName>
</protein>
<accession>A0A2S1YKA4</accession>
<sequence>MMIYEKFRWILAPAVFIFIGLIMKFSNNEKQFGLILKYNKFWLVLIIIGVLLFGIRLYMFLKS</sequence>
<keyword evidence="3" id="KW-1185">Reference proteome</keyword>
<reference evidence="2 3" key="1">
    <citation type="submission" date="2018-05" db="EMBL/GenBank/DDBJ databases">
        <title>Genome sequencing of Flavobacterium sp. HYN0056.</title>
        <authorList>
            <person name="Yi H."/>
            <person name="Baek C."/>
        </authorList>
    </citation>
    <scope>NUCLEOTIDE SEQUENCE [LARGE SCALE GENOMIC DNA]</scope>
    <source>
        <strain evidence="2 3">HYN0056</strain>
    </source>
</reference>
<gene>
    <name evidence="2" type="ORF">HYN56_09815</name>
</gene>
<organism evidence="2 3">
    <name type="scientific">Flavobacterium crocinum</name>
    <dbReference type="NCBI Taxonomy" id="2183896"/>
    <lineage>
        <taxon>Bacteria</taxon>
        <taxon>Pseudomonadati</taxon>
        <taxon>Bacteroidota</taxon>
        <taxon>Flavobacteriia</taxon>
        <taxon>Flavobacteriales</taxon>
        <taxon>Flavobacteriaceae</taxon>
        <taxon>Flavobacterium</taxon>
    </lineage>
</organism>
<proteinExistence type="predicted"/>
<dbReference type="Proteomes" id="UP000245250">
    <property type="component" value="Chromosome"/>
</dbReference>
<keyword evidence="1" id="KW-1133">Transmembrane helix</keyword>
<feature type="transmembrane region" description="Helical" evidence="1">
    <location>
        <begin position="7"/>
        <end position="26"/>
    </location>
</feature>
<name>A0A2S1YKA4_9FLAO</name>
<evidence type="ECO:0000256" key="1">
    <source>
        <dbReference type="SAM" id="Phobius"/>
    </source>
</evidence>
<keyword evidence="1" id="KW-0472">Membrane</keyword>
<evidence type="ECO:0000313" key="2">
    <source>
        <dbReference type="EMBL" id="AWK04511.1"/>
    </source>
</evidence>
<dbReference type="KEGG" id="fcr:HYN56_09815"/>